<gene>
    <name evidence="1" type="ORF">B0H17DRAFT_1123841</name>
</gene>
<name>A0AAD7H2I8_MYCRO</name>
<comment type="caution">
    <text evidence="1">The sequence shown here is derived from an EMBL/GenBank/DDBJ whole genome shotgun (WGS) entry which is preliminary data.</text>
</comment>
<dbReference type="Proteomes" id="UP001221757">
    <property type="component" value="Unassembled WGS sequence"/>
</dbReference>
<reference evidence="1" key="1">
    <citation type="submission" date="2023-03" db="EMBL/GenBank/DDBJ databases">
        <title>Massive genome expansion in bonnet fungi (Mycena s.s.) driven by repeated elements and novel gene families across ecological guilds.</title>
        <authorList>
            <consortium name="Lawrence Berkeley National Laboratory"/>
            <person name="Harder C.B."/>
            <person name="Miyauchi S."/>
            <person name="Viragh M."/>
            <person name="Kuo A."/>
            <person name="Thoen E."/>
            <person name="Andreopoulos B."/>
            <person name="Lu D."/>
            <person name="Skrede I."/>
            <person name="Drula E."/>
            <person name="Henrissat B."/>
            <person name="Morin E."/>
            <person name="Kohler A."/>
            <person name="Barry K."/>
            <person name="LaButti K."/>
            <person name="Morin E."/>
            <person name="Salamov A."/>
            <person name="Lipzen A."/>
            <person name="Mereny Z."/>
            <person name="Hegedus B."/>
            <person name="Baldrian P."/>
            <person name="Stursova M."/>
            <person name="Weitz H."/>
            <person name="Taylor A."/>
            <person name="Grigoriev I.V."/>
            <person name="Nagy L.G."/>
            <person name="Martin F."/>
            <person name="Kauserud H."/>
        </authorList>
    </citation>
    <scope>NUCLEOTIDE SEQUENCE</scope>
    <source>
        <strain evidence="1">CBHHK067</strain>
    </source>
</reference>
<evidence type="ECO:0000313" key="2">
    <source>
        <dbReference type="Proteomes" id="UP001221757"/>
    </source>
</evidence>
<organism evidence="1 2">
    <name type="scientific">Mycena rosella</name>
    <name type="common">Pink bonnet</name>
    <name type="synonym">Agaricus rosellus</name>
    <dbReference type="NCBI Taxonomy" id="1033263"/>
    <lineage>
        <taxon>Eukaryota</taxon>
        <taxon>Fungi</taxon>
        <taxon>Dikarya</taxon>
        <taxon>Basidiomycota</taxon>
        <taxon>Agaricomycotina</taxon>
        <taxon>Agaricomycetes</taxon>
        <taxon>Agaricomycetidae</taxon>
        <taxon>Agaricales</taxon>
        <taxon>Marasmiineae</taxon>
        <taxon>Mycenaceae</taxon>
        <taxon>Mycena</taxon>
    </lineage>
</organism>
<keyword evidence="2" id="KW-1185">Reference proteome</keyword>
<dbReference type="AlphaFoldDB" id="A0AAD7H2I8"/>
<accession>A0AAD7H2I8</accession>
<dbReference type="EMBL" id="JARKIE010000001">
    <property type="protein sequence ID" value="KAJ7710726.1"/>
    <property type="molecule type" value="Genomic_DNA"/>
</dbReference>
<protein>
    <submittedName>
        <fullName evidence="1">Uncharacterized protein</fullName>
    </submittedName>
</protein>
<proteinExistence type="predicted"/>
<sequence>MPEDVWKAGDRTSNLIETAHADINREGVHCTLVGGILKGEFYDNFKMKTLKVFELSGIRPSYATGHPSENVLKNLKRKFSTYHNMADNELSFAVRRVTVIRRPAVLSFA</sequence>
<evidence type="ECO:0000313" key="1">
    <source>
        <dbReference type="EMBL" id="KAJ7710726.1"/>
    </source>
</evidence>